<keyword evidence="3" id="KW-1185">Reference proteome</keyword>
<dbReference type="AlphaFoldDB" id="A0A521F9F6"/>
<dbReference type="RefSeq" id="WP_142506644.1">
    <property type="nucleotide sequence ID" value="NZ_FXTI01000014.1"/>
</dbReference>
<accession>A0A521F9F6</accession>
<feature type="region of interest" description="Disordered" evidence="1">
    <location>
        <begin position="105"/>
        <end position="131"/>
    </location>
</feature>
<reference evidence="2 3" key="1">
    <citation type="submission" date="2017-05" db="EMBL/GenBank/DDBJ databases">
        <authorList>
            <person name="Varghese N."/>
            <person name="Submissions S."/>
        </authorList>
    </citation>
    <scope>NUCLEOTIDE SEQUENCE [LARGE SCALE GENOMIC DNA]</scope>
    <source>
        <strain evidence="2 3">DSM 45474</strain>
    </source>
</reference>
<proteinExistence type="predicted"/>
<evidence type="ECO:0000256" key="1">
    <source>
        <dbReference type="SAM" id="MobiDB-lite"/>
    </source>
</evidence>
<feature type="compositionally biased region" description="Basic and acidic residues" evidence="1">
    <location>
        <begin position="122"/>
        <end position="131"/>
    </location>
</feature>
<sequence length="131" mass="16180">MSDNKLKSYEWQWLEISKWNTRSFQAYLKDRHKEVYGIDYVPRSWRMEAGMIKNFINEHGTEVLREFIDECLSSHKPTKQYPGLNFWFIYTYLRSQYLPRVLSRRRAEKEKRRKKRPQPLEMSREDLRSLL</sequence>
<protein>
    <submittedName>
        <fullName evidence="2">Uncharacterized protein</fullName>
    </submittedName>
</protein>
<evidence type="ECO:0000313" key="3">
    <source>
        <dbReference type="Proteomes" id="UP000315636"/>
    </source>
</evidence>
<dbReference type="Proteomes" id="UP000315636">
    <property type="component" value="Unassembled WGS sequence"/>
</dbReference>
<dbReference type="EMBL" id="FXTI01000014">
    <property type="protein sequence ID" value="SMO92251.1"/>
    <property type="molecule type" value="Genomic_DNA"/>
</dbReference>
<organism evidence="2 3">
    <name type="scientific">Melghirimyces algeriensis</name>
    <dbReference type="NCBI Taxonomy" id="910412"/>
    <lineage>
        <taxon>Bacteria</taxon>
        <taxon>Bacillati</taxon>
        <taxon>Bacillota</taxon>
        <taxon>Bacilli</taxon>
        <taxon>Bacillales</taxon>
        <taxon>Thermoactinomycetaceae</taxon>
        <taxon>Melghirimyces</taxon>
    </lineage>
</organism>
<gene>
    <name evidence="2" type="ORF">SAMN06264849_11454</name>
</gene>
<dbReference type="OrthoDB" id="2610578at2"/>
<evidence type="ECO:0000313" key="2">
    <source>
        <dbReference type="EMBL" id="SMO92251.1"/>
    </source>
</evidence>
<name>A0A521F9F6_9BACL</name>